<keyword evidence="2" id="KW-0378">Hydrolase</keyword>
<evidence type="ECO:0000259" key="1">
    <source>
        <dbReference type="Pfam" id="PF13472"/>
    </source>
</evidence>
<dbReference type="SUPFAM" id="SSF52266">
    <property type="entry name" value="SGNH hydrolase"/>
    <property type="match status" value="1"/>
</dbReference>
<gene>
    <name evidence="2" type="ORF">GTP41_09010</name>
</gene>
<dbReference type="PANTHER" id="PTHR30383:SF24">
    <property type="entry name" value="THIOESTERASE 1_PROTEASE 1_LYSOPHOSPHOLIPASE L1"/>
    <property type="match status" value="1"/>
</dbReference>
<keyword evidence="3" id="KW-1185">Reference proteome</keyword>
<dbReference type="InterPro" id="IPR051532">
    <property type="entry name" value="Ester_Hydrolysis_Enzymes"/>
</dbReference>
<dbReference type="EMBL" id="WWCJ01000005">
    <property type="protein sequence ID" value="MYN02242.1"/>
    <property type="molecule type" value="Genomic_DNA"/>
</dbReference>
<dbReference type="InterPro" id="IPR036514">
    <property type="entry name" value="SGNH_hydro_sf"/>
</dbReference>
<dbReference type="Gene3D" id="3.40.50.1110">
    <property type="entry name" value="SGNH hydrolase"/>
    <property type="match status" value="1"/>
</dbReference>
<dbReference type="AlphaFoldDB" id="A0A6N9HGT0"/>
<dbReference type="GO" id="GO:0004622">
    <property type="term" value="F:phosphatidylcholine lysophospholipase activity"/>
    <property type="evidence" value="ECO:0007669"/>
    <property type="project" value="TreeGrafter"/>
</dbReference>
<dbReference type="Pfam" id="PF13472">
    <property type="entry name" value="Lipase_GDSL_2"/>
    <property type="match status" value="1"/>
</dbReference>
<dbReference type="InterPro" id="IPR013830">
    <property type="entry name" value="SGNH_hydro"/>
</dbReference>
<protein>
    <submittedName>
        <fullName evidence="2">SGNH/GDSL hydrolase family protein</fullName>
    </submittedName>
</protein>
<dbReference type="PANTHER" id="PTHR30383">
    <property type="entry name" value="THIOESTERASE 1/PROTEASE 1/LYSOPHOSPHOLIPASE L1"/>
    <property type="match status" value="1"/>
</dbReference>
<organism evidence="2 3">
    <name type="scientific">Pseudoduganella guangdongensis</name>
    <dbReference type="NCBI Taxonomy" id="2692179"/>
    <lineage>
        <taxon>Bacteria</taxon>
        <taxon>Pseudomonadati</taxon>
        <taxon>Pseudomonadota</taxon>
        <taxon>Betaproteobacteria</taxon>
        <taxon>Burkholderiales</taxon>
        <taxon>Oxalobacteraceae</taxon>
        <taxon>Telluria group</taxon>
        <taxon>Pseudoduganella</taxon>
    </lineage>
</organism>
<name>A0A6N9HGT0_9BURK</name>
<evidence type="ECO:0000313" key="3">
    <source>
        <dbReference type="Proteomes" id="UP000448575"/>
    </source>
</evidence>
<dbReference type="Proteomes" id="UP000448575">
    <property type="component" value="Unassembled WGS sequence"/>
</dbReference>
<sequence>MLALPLLPLLMLQGRRTRARTPRLPEAPGARHGVLVGAAPGAPLRVLGLGESPVAGVGVARQEQAITAQFARALARRTGRAVQWRACGRNGATVRDALAQLLPQVPPEPVDVLLVAFGVNDTVAFRPVGAWQRDVLALLEHLRARCQPRLVLLSGVPPMREFPALPRPLRWVLGLKAAALDRGLAALAREHAWLYHVPLVLDSRNDAALAAEDGYHPSAKGCEVWADLLAAAYMGVK</sequence>
<feature type="domain" description="SGNH hydrolase-type esterase" evidence="1">
    <location>
        <begin position="49"/>
        <end position="222"/>
    </location>
</feature>
<evidence type="ECO:0000313" key="2">
    <source>
        <dbReference type="EMBL" id="MYN02242.1"/>
    </source>
</evidence>
<proteinExistence type="predicted"/>
<accession>A0A6N9HGT0</accession>
<reference evidence="2 3" key="1">
    <citation type="submission" date="2019-12" db="EMBL/GenBank/DDBJ databases">
        <title>Novel species isolated from a subtropical stream in China.</title>
        <authorList>
            <person name="Lu H."/>
        </authorList>
    </citation>
    <scope>NUCLEOTIDE SEQUENCE [LARGE SCALE GENOMIC DNA]</scope>
    <source>
        <strain evidence="2 3">DS3</strain>
    </source>
</reference>
<comment type="caution">
    <text evidence="2">The sequence shown here is derived from an EMBL/GenBank/DDBJ whole genome shotgun (WGS) entry which is preliminary data.</text>
</comment>
<dbReference type="CDD" id="cd01836">
    <property type="entry name" value="FeeA_FeeB_like"/>
    <property type="match status" value="1"/>
</dbReference>